<dbReference type="STRING" id="1382522.W6MG84"/>
<dbReference type="Proteomes" id="UP000019384">
    <property type="component" value="Unassembled WGS sequence"/>
</dbReference>
<evidence type="ECO:0000256" key="4">
    <source>
        <dbReference type="ARBA" id="ARBA00022737"/>
    </source>
</evidence>
<keyword evidence="4" id="KW-0677">Repeat</keyword>
<evidence type="ECO:0000313" key="10">
    <source>
        <dbReference type="Proteomes" id="UP000019384"/>
    </source>
</evidence>
<evidence type="ECO:0000256" key="2">
    <source>
        <dbReference type="ARBA" id="ARBA00022664"/>
    </source>
</evidence>
<feature type="region of interest" description="Disordered" evidence="7">
    <location>
        <begin position="397"/>
        <end position="418"/>
    </location>
</feature>
<dbReference type="GO" id="GO:0071013">
    <property type="term" value="C:catalytic step 2 spliceosome"/>
    <property type="evidence" value="ECO:0007669"/>
    <property type="project" value="TreeGrafter"/>
</dbReference>
<evidence type="ECO:0000313" key="9">
    <source>
        <dbReference type="EMBL" id="CDK24771.1"/>
    </source>
</evidence>
<dbReference type="PROSITE" id="PS50128">
    <property type="entry name" value="SURP"/>
    <property type="match status" value="2"/>
</dbReference>
<feature type="domain" description="SURP motif" evidence="8">
    <location>
        <begin position="116"/>
        <end position="158"/>
    </location>
</feature>
<dbReference type="GO" id="GO:0071004">
    <property type="term" value="C:U2-type prespliceosome"/>
    <property type="evidence" value="ECO:0007669"/>
    <property type="project" value="TreeGrafter"/>
</dbReference>
<dbReference type="GO" id="GO:0045292">
    <property type="term" value="P:mRNA cis splicing, via spliceosome"/>
    <property type="evidence" value="ECO:0007669"/>
    <property type="project" value="InterPro"/>
</dbReference>
<keyword evidence="3" id="KW-0747">Spliceosome</keyword>
<dbReference type="GeneID" id="34518174"/>
<keyword evidence="10" id="KW-1185">Reference proteome</keyword>
<dbReference type="GO" id="GO:0005686">
    <property type="term" value="C:U2 snRNP"/>
    <property type="evidence" value="ECO:0007669"/>
    <property type="project" value="TreeGrafter"/>
</dbReference>
<dbReference type="PANTHER" id="PTHR15316">
    <property type="entry name" value="SPLICEOSOME ASSOCIATED PROTEIN 114/SWAP SPLICING FACTOR-RELATED"/>
    <property type="match status" value="1"/>
</dbReference>
<dbReference type="InterPro" id="IPR045146">
    <property type="entry name" value="SF3A1"/>
</dbReference>
<dbReference type="SUPFAM" id="SSF109905">
    <property type="entry name" value="Surp module (SWAP domain)"/>
    <property type="match status" value="2"/>
</dbReference>
<comment type="subcellular location">
    <subcellularLocation>
        <location evidence="1">Nucleus</location>
    </subcellularLocation>
</comment>
<reference evidence="9" key="2">
    <citation type="submission" date="2014-02" db="EMBL/GenBank/DDBJ databases">
        <title>Complete DNA sequence of /Kuraishia capsulata/ illustrates novel genomic features among budding yeasts (/Saccharomycotina/).</title>
        <authorList>
            <person name="Morales L."/>
            <person name="Noel B."/>
            <person name="Porcel B."/>
            <person name="Marcet-Houben M."/>
            <person name="Hullo M-F."/>
            <person name="Sacerdot C."/>
            <person name="Tekaia F."/>
            <person name="Leh-Louis V."/>
            <person name="Despons L."/>
            <person name="Khanna V."/>
            <person name="Aury J-M."/>
            <person name="Barbe V."/>
            <person name="Couloux A."/>
            <person name="Labadie K."/>
            <person name="Pelletier E."/>
            <person name="Souciet J-L."/>
            <person name="Boekhout T."/>
            <person name="Gabaldon T."/>
            <person name="Wincker P."/>
            <person name="Dujon B."/>
        </authorList>
    </citation>
    <scope>NUCLEOTIDE SEQUENCE</scope>
    <source>
        <strain evidence="9">CBS 1993</strain>
    </source>
</reference>
<dbReference type="Pfam" id="PF01805">
    <property type="entry name" value="Surp"/>
    <property type="match status" value="2"/>
</dbReference>
<dbReference type="InterPro" id="IPR035967">
    <property type="entry name" value="SWAP/Surp_sf"/>
</dbReference>
<dbReference type="PANTHER" id="PTHR15316:SF1">
    <property type="entry name" value="SPLICING FACTOR 3A SUBUNIT 1"/>
    <property type="match status" value="1"/>
</dbReference>
<sequence length="459" mass="52957">MTSQDPPENITIPPPEYRQVIDKTAGYVFRNGPSFEIRIREKERENVKFAFLLDDDPYNEYYKWSLSQLREGKTNGTEQSSVVTTITQTEEDKIAAPPEFKFFTRLPPVSAQDLDVIRLCAQFVAKNGPDYAAALRKHVSNSVQFEFMVKGHSLYPVFESFVEQYRLILHPTQDIQEKLSTGARNAYSVLDRAFARAEYLKKQEIEAADNEAQLFKERIEYASIDWDSFVVVETIEFTEVDDVAELPLPLSLAELQYRSLEQKKANSLLEEAPPDFDPNQEIQRKVFEASGDSGEEMVVQEGESVARPVPKGMKIRSAGESRLKRQYQQQQQQFTSSGEKLLKCPLTGQLIPESKFAQHITILLRDPKFKEERKRYESKVTQTNLSTDEIYENIKRLANGRNEEDEEPDSKKAKVVPRWDGYKSSVETVQQQAAKMYSKSEIEEMRRERREKERAIGPH</sequence>
<feature type="compositionally biased region" description="Basic and acidic residues" evidence="7">
    <location>
        <begin position="438"/>
        <end position="459"/>
    </location>
</feature>
<name>W6MG84_9ASCO</name>
<evidence type="ECO:0000256" key="5">
    <source>
        <dbReference type="ARBA" id="ARBA00023187"/>
    </source>
</evidence>
<dbReference type="GO" id="GO:0003723">
    <property type="term" value="F:RNA binding"/>
    <property type="evidence" value="ECO:0007669"/>
    <property type="project" value="InterPro"/>
</dbReference>
<dbReference type="FunFam" id="1.10.10.790:FF:000002">
    <property type="entry name" value="Splicing factor 3A subunit 1"/>
    <property type="match status" value="1"/>
</dbReference>
<dbReference type="RefSeq" id="XP_022456786.1">
    <property type="nucleotide sequence ID" value="XM_022605304.1"/>
</dbReference>
<feature type="region of interest" description="Disordered" evidence="7">
    <location>
        <begin position="430"/>
        <end position="459"/>
    </location>
</feature>
<dbReference type="Gene3D" id="1.10.10.790">
    <property type="entry name" value="Surp module"/>
    <property type="match status" value="2"/>
</dbReference>
<dbReference type="AlphaFoldDB" id="W6MG84"/>
<dbReference type="OrthoDB" id="447637at2759"/>
<dbReference type="Pfam" id="PF12230">
    <property type="entry name" value="PRP21_like_P"/>
    <property type="match status" value="1"/>
</dbReference>
<dbReference type="SMART" id="SM00648">
    <property type="entry name" value="SWAP"/>
    <property type="match status" value="2"/>
</dbReference>
<gene>
    <name evidence="9" type="ORF">KUCA_T00000737001</name>
</gene>
<proteinExistence type="predicted"/>
<accession>W6MG84</accession>
<evidence type="ECO:0000256" key="7">
    <source>
        <dbReference type="SAM" id="MobiDB-lite"/>
    </source>
</evidence>
<keyword evidence="5" id="KW-0508">mRNA splicing</keyword>
<dbReference type="GO" id="GO:0000381">
    <property type="term" value="P:regulation of alternative mRNA splicing, via spliceosome"/>
    <property type="evidence" value="ECO:0007669"/>
    <property type="project" value="TreeGrafter"/>
</dbReference>
<dbReference type="InterPro" id="IPR000061">
    <property type="entry name" value="Surp"/>
</dbReference>
<keyword evidence="2" id="KW-0507">mRNA processing</keyword>
<dbReference type="EMBL" id="HG793125">
    <property type="protein sequence ID" value="CDK24771.1"/>
    <property type="molecule type" value="Genomic_DNA"/>
</dbReference>
<keyword evidence="6" id="KW-0539">Nucleus</keyword>
<dbReference type="InterPro" id="IPR022030">
    <property type="entry name" value="SF3A1_dom"/>
</dbReference>
<evidence type="ECO:0000256" key="1">
    <source>
        <dbReference type="ARBA" id="ARBA00004123"/>
    </source>
</evidence>
<protein>
    <recommendedName>
        <fullName evidence="8">SURP motif domain-containing protein</fullName>
    </recommendedName>
</protein>
<feature type="domain" description="SURP motif" evidence="8">
    <location>
        <begin position="20"/>
        <end position="62"/>
    </location>
</feature>
<reference evidence="9" key="1">
    <citation type="submission" date="2013-12" db="EMBL/GenBank/DDBJ databases">
        <authorList>
            <person name="Genoscope - CEA"/>
        </authorList>
    </citation>
    <scope>NUCLEOTIDE SEQUENCE</scope>
    <source>
        <strain evidence="9">CBS 1993</strain>
    </source>
</reference>
<evidence type="ECO:0000259" key="8">
    <source>
        <dbReference type="PROSITE" id="PS50128"/>
    </source>
</evidence>
<organism evidence="9 10">
    <name type="scientific">Kuraishia capsulata CBS 1993</name>
    <dbReference type="NCBI Taxonomy" id="1382522"/>
    <lineage>
        <taxon>Eukaryota</taxon>
        <taxon>Fungi</taxon>
        <taxon>Dikarya</taxon>
        <taxon>Ascomycota</taxon>
        <taxon>Saccharomycotina</taxon>
        <taxon>Pichiomycetes</taxon>
        <taxon>Pichiales</taxon>
        <taxon>Pichiaceae</taxon>
        <taxon>Kuraishia</taxon>
    </lineage>
</organism>
<dbReference type="HOGENOM" id="CLU_013259_0_1_1"/>
<evidence type="ECO:0000256" key="3">
    <source>
        <dbReference type="ARBA" id="ARBA00022728"/>
    </source>
</evidence>
<evidence type="ECO:0000256" key="6">
    <source>
        <dbReference type="ARBA" id="ARBA00023242"/>
    </source>
</evidence>